<dbReference type="GO" id="GO:0005634">
    <property type="term" value="C:nucleus"/>
    <property type="evidence" value="ECO:0007669"/>
    <property type="project" value="UniProtKB-SubCell"/>
</dbReference>
<dbReference type="WBParaSite" id="SMUV_0001017101-mRNA-1">
    <property type="protein sequence ID" value="SMUV_0001017101-mRNA-1"/>
    <property type="gene ID" value="SMUV_0001017101"/>
</dbReference>
<evidence type="ECO:0000256" key="1">
    <source>
        <dbReference type="ARBA" id="ARBA00004123"/>
    </source>
</evidence>
<keyword evidence="6" id="KW-0963">Cytoplasm</keyword>
<dbReference type="GO" id="GO:0002098">
    <property type="term" value="P:tRNA wobble uridine modification"/>
    <property type="evidence" value="ECO:0007669"/>
    <property type="project" value="InterPro"/>
</dbReference>
<evidence type="ECO:0000256" key="6">
    <source>
        <dbReference type="ARBA" id="ARBA00022490"/>
    </source>
</evidence>
<evidence type="ECO:0000256" key="3">
    <source>
        <dbReference type="ARBA" id="ARBA00005043"/>
    </source>
</evidence>
<dbReference type="PANTHER" id="PTHR15641">
    <property type="entry name" value="ELONGATOR COMPLEX PROTEIN 5"/>
    <property type="match status" value="1"/>
</dbReference>
<evidence type="ECO:0000256" key="5">
    <source>
        <dbReference type="ARBA" id="ARBA00020264"/>
    </source>
</evidence>
<dbReference type="InterPro" id="IPR027417">
    <property type="entry name" value="P-loop_NTPase"/>
</dbReference>
<dbReference type="Gene3D" id="3.40.50.300">
    <property type="entry name" value="P-loop containing nucleotide triphosphate hydrolases"/>
    <property type="match status" value="1"/>
</dbReference>
<reference evidence="10" key="1">
    <citation type="submission" date="2017-02" db="UniProtKB">
        <authorList>
            <consortium name="WormBaseParasite"/>
        </authorList>
    </citation>
    <scope>IDENTIFICATION</scope>
</reference>
<dbReference type="STRING" id="451379.A0A0N5AYW9"/>
<dbReference type="InterPro" id="IPR019519">
    <property type="entry name" value="Elp5"/>
</dbReference>
<dbReference type="Pfam" id="PF10483">
    <property type="entry name" value="Elong_Iki1"/>
    <property type="match status" value="1"/>
</dbReference>
<dbReference type="GO" id="GO:0033588">
    <property type="term" value="C:elongator holoenzyme complex"/>
    <property type="evidence" value="ECO:0007669"/>
    <property type="project" value="InterPro"/>
</dbReference>
<dbReference type="AlphaFoldDB" id="A0A0N5AYW9"/>
<dbReference type="UniPathway" id="UPA00988"/>
<evidence type="ECO:0000256" key="4">
    <source>
        <dbReference type="ARBA" id="ARBA00009567"/>
    </source>
</evidence>
<proteinExistence type="inferred from homology"/>
<keyword evidence="7" id="KW-0819">tRNA processing</keyword>
<evidence type="ECO:0000256" key="8">
    <source>
        <dbReference type="ARBA" id="ARBA00023242"/>
    </source>
</evidence>
<protein>
    <recommendedName>
        <fullName evidence="5">Elongator complex protein 5</fullName>
    </recommendedName>
</protein>
<dbReference type="GO" id="GO:0000049">
    <property type="term" value="F:tRNA binding"/>
    <property type="evidence" value="ECO:0007669"/>
    <property type="project" value="TreeGrafter"/>
</dbReference>
<dbReference type="Proteomes" id="UP000046393">
    <property type="component" value="Unplaced"/>
</dbReference>
<evidence type="ECO:0000313" key="10">
    <source>
        <dbReference type="WBParaSite" id="SMUV_0001017101-mRNA-1"/>
    </source>
</evidence>
<keyword evidence="8" id="KW-0539">Nucleus</keyword>
<accession>A0A0N5AYW9</accession>
<name>A0A0N5AYW9_9BILA</name>
<dbReference type="PANTHER" id="PTHR15641:SF1">
    <property type="entry name" value="ELONGATOR COMPLEX PROTEIN 5"/>
    <property type="match status" value="1"/>
</dbReference>
<keyword evidence="9" id="KW-1185">Reference proteome</keyword>
<comment type="pathway">
    <text evidence="3">tRNA modification; 5-methoxycarbonylmethyl-2-thiouridine-tRNA biosynthesis.</text>
</comment>
<comment type="subcellular location">
    <subcellularLocation>
        <location evidence="2">Cytoplasm</location>
    </subcellularLocation>
    <subcellularLocation>
        <location evidence="1">Nucleus</location>
    </subcellularLocation>
</comment>
<evidence type="ECO:0000256" key="7">
    <source>
        <dbReference type="ARBA" id="ARBA00022694"/>
    </source>
</evidence>
<sequence>MGFLRIEGLVLLEDCFECDGEQLLASLVLDTARGSRFSGVCILLLGTNKRCFVHKYPALLEERIEIIEVETVDEFFNLLLMKANASGTNVIFIDTVTHLLTTEKFDETIRLLKFTARNGRAVLVRIFTEELSNVLSRKLYYTADGFMKLRNSSGNLPLCTFTFLRKTGKRITKMKTFGISDRLRLTMTNYESGGNDTEIRSSSEIVSSSLHFSNVSFDLGLRLTENEREAKQSVNLPYLAAQSESVVNANLLGKRKIRAGGRIIYTPDDGDDLDDSDPDDDLEI</sequence>
<comment type="similarity">
    <text evidence="4">Belongs to the ELP5 family.</text>
</comment>
<organism evidence="9 10">
    <name type="scientific">Syphacia muris</name>
    <dbReference type="NCBI Taxonomy" id="451379"/>
    <lineage>
        <taxon>Eukaryota</taxon>
        <taxon>Metazoa</taxon>
        <taxon>Ecdysozoa</taxon>
        <taxon>Nematoda</taxon>
        <taxon>Chromadorea</taxon>
        <taxon>Rhabditida</taxon>
        <taxon>Spirurina</taxon>
        <taxon>Oxyuridomorpha</taxon>
        <taxon>Oxyuroidea</taxon>
        <taxon>Oxyuridae</taxon>
        <taxon>Syphacia</taxon>
    </lineage>
</organism>
<evidence type="ECO:0000313" key="9">
    <source>
        <dbReference type="Proteomes" id="UP000046393"/>
    </source>
</evidence>
<dbReference type="GO" id="GO:0005829">
    <property type="term" value="C:cytosol"/>
    <property type="evidence" value="ECO:0007669"/>
    <property type="project" value="TreeGrafter"/>
</dbReference>
<evidence type="ECO:0000256" key="2">
    <source>
        <dbReference type="ARBA" id="ARBA00004496"/>
    </source>
</evidence>